<organism evidence="12 13">
    <name type="scientific">Prototheca wickerhamii</name>
    <dbReference type="NCBI Taxonomy" id="3111"/>
    <lineage>
        <taxon>Eukaryota</taxon>
        <taxon>Viridiplantae</taxon>
        <taxon>Chlorophyta</taxon>
        <taxon>core chlorophytes</taxon>
        <taxon>Trebouxiophyceae</taxon>
        <taxon>Chlorellales</taxon>
        <taxon>Chlorellaceae</taxon>
        <taxon>Prototheca</taxon>
    </lineage>
</organism>
<dbReference type="InterPro" id="IPR003105">
    <property type="entry name" value="SRA_YDG"/>
</dbReference>
<dbReference type="SUPFAM" id="SSF88697">
    <property type="entry name" value="PUA domain-like"/>
    <property type="match status" value="1"/>
</dbReference>
<evidence type="ECO:0000313" key="13">
    <source>
        <dbReference type="Proteomes" id="UP001255856"/>
    </source>
</evidence>
<feature type="region of interest" description="Disordered" evidence="9">
    <location>
        <begin position="520"/>
        <end position="614"/>
    </location>
</feature>
<dbReference type="PROSITE" id="PS50089">
    <property type="entry name" value="ZF_RING_2"/>
    <property type="match status" value="2"/>
</dbReference>
<dbReference type="InterPro" id="IPR045134">
    <property type="entry name" value="UHRF1/2-like"/>
</dbReference>
<dbReference type="FunFam" id="2.30.280.10:FF:000002">
    <property type="entry name" value="E3 ubiquitin-protein ligase ORTHRUS 2"/>
    <property type="match status" value="1"/>
</dbReference>
<keyword evidence="13" id="KW-1185">Reference proteome</keyword>
<evidence type="ECO:0000259" key="10">
    <source>
        <dbReference type="PROSITE" id="PS50089"/>
    </source>
</evidence>
<evidence type="ECO:0008006" key="14">
    <source>
        <dbReference type="Google" id="ProtNLM"/>
    </source>
</evidence>
<evidence type="ECO:0000256" key="2">
    <source>
        <dbReference type="ARBA" id="ARBA00022723"/>
    </source>
</evidence>
<dbReference type="InterPro" id="IPR015947">
    <property type="entry name" value="PUA-like_sf"/>
</dbReference>
<evidence type="ECO:0000313" key="12">
    <source>
        <dbReference type="EMBL" id="KAK2078311.1"/>
    </source>
</evidence>
<dbReference type="PANTHER" id="PTHR14140:SF27">
    <property type="entry name" value="OS04G0289800 PROTEIN"/>
    <property type="match status" value="1"/>
</dbReference>
<feature type="domain" description="YDG" evidence="11">
    <location>
        <begin position="183"/>
        <end position="333"/>
    </location>
</feature>
<keyword evidence="2" id="KW-0479">Metal-binding</keyword>
<dbReference type="InterPro" id="IPR017907">
    <property type="entry name" value="Znf_RING_CS"/>
</dbReference>
<dbReference type="PROSITE" id="PS51015">
    <property type="entry name" value="YDG"/>
    <property type="match status" value="1"/>
</dbReference>
<feature type="compositionally biased region" description="Acidic residues" evidence="9">
    <location>
        <begin position="530"/>
        <end position="558"/>
    </location>
</feature>
<keyword evidence="5" id="KW-0238">DNA-binding</keyword>
<dbReference type="GO" id="GO:0003677">
    <property type="term" value="F:DNA binding"/>
    <property type="evidence" value="ECO:0007669"/>
    <property type="project" value="UniProtKB-KW"/>
</dbReference>
<evidence type="ECO:0000256" key="4">
    <source>
        <dbReference type="ARBA" id="ARBA00022833"/>
    </source>
</evidence>
<keyword evidence="3 7" id="KW-0863">Zinc-finger</keyword>
<evidence type="ECO:0000259" key="11">
    <source>
        <dbReference type="PROSITE" id="PS51015"/>
    </source>
</evidence>
<evidence type="ECO:0000256" key="6">
    <source>
        <dbReference type="ARBA" id="ARBA00023242"/>
    </source>
</evidence>
<proteinExistence type="predicted"/>
<dbReference type="Gene3D" id="3.30.40.10">
    <property type="entry name" value="Zinc/RING finger domain, C3HC4 (zinc finger)"/>
    <property type="match status" value="2"/>
</dbReference>
<reference evidence="12" key="1">
    <citation type="submission" date="2021-01" db="EMBL/GenBank/DDBJ databases">
        <authorList>
            <person name="Eckstrom K.M.E."/>
        </authorList>
    </citation>
    <scope>NUCLEOTIDE SEQUENCE</scope>
    <source>
        <strain evidence="12">UVCC 0001</strain>
    </source>
</reference>
<dbReference type="PROSITE" id="PS00518">
    <property type="entry name" value="ZF_RING_1"/>
    <property type="match status" value="1"/>
</dbReference>
<dbReference type="PANTHER" id="PTHR14140">
    <property type="entry name" value="E3 UBIQUITIN-PROTEIN LIGASE UHRF-RELATED"/>
    <property type="match status" value="1"/>
</dbReference>
<dbReference type="Pfam" id="PF13445">
    <property type="entry name" value="zf-RING_UBOX"/>
    <property type="match status" value="2"/>
</dbReference>
<comment type="subcellular location">
    <subcellularLocation>
        <location evidence="8">Nucleus</location>
    </subcellularLocation>
</comment>
<evidence type="ECO:0000256" key="3">
    <source>
        <dbReference type="ARBA" id="ARBA00022771"/>
    </source>
</evidence>
<dbReference type="SMART" id="SM00184">
    <property type="entry name" value="RING"/>
    <property type="match status" value="2"/>
</dbReference>
<dbReference type="InterPro" id="IPR027370">
    <property type="entry name" value="Znf-RING_euk"/>
</dbReference>
<evidence type="ECO:0000256" key="9">
    <source>
        <dbReference type="SAM" id="MobiDB-lite"/>
    </source>
</evidence>
<evidence type="ECO:0000256" key="7">
    <source>
        <dbReference type="PROSITE-ProRule" id="PRU00175"/>
    </source>
</evidence>
<dbReference type="Proteomes" id="UP001255856">
    <property type="component" value="Unassembled WGS sequence"/>
</dbReference>
<protein>
    <recommendedName>
        <fullName evidence="14">RING-type E3 ubiquitin transferase</fullName>
    </recommendedName>
</protein>
<feature type="compositionally biased region" description="Basic and acidic residues" evidence="9">
    <location>
        <begin position="38"/>
        <end position="48"/>
    </location>
</feature>
<dbReference type="SMART" id="SM00466">
    <property type="entry name" value="SRA"/>
    <property type="match status" value="1"/>
</dbReference>
<dbReference type="GO" id="GO:0016567">
    <property type="term" value="P:protein ubiquitination"/>
    <property type="evidence" value="ECO:0007669"/>
    <property type="project" value="UniProtKB-ARBA"/>
</dbReference>
<accession>A0AAD9IIF6</accession>
<evidence type="ECO:0000256" key="5">
    <source>
        <dbReference type="ARBA" id="ARBA00023125"/>
    </source>
</evidence>
<evidence type="ECO:0000256" key="1">
    <source>
        <dbReference type="ARBA" id="ARBA00022679"/>
    </source>
</evidence>
<dbReference type="Pfam" id="PF02182">
    <property type="entry name" value="SAD_SRA"/>
    <property type="match status" value="1"/>
</dbReference>
<dbReference type="GO" id="GO:0008270">
    <property type="term" value="F:zinc ion binding"/>
    <property type="evidence" value="ECO:0007669"/>
    <property type="project" value="UniProtKB-KW"/>
</dbReference>
<dbReference type="InterPro" id="IPR013083">
    <property type="entry name" value="Znf_RING/FYVE/PHD"/>
</dbReference>
<evidence type="ECO:0000256" key="8">
    <source>
        <dbReference type="PROSITE-ProRule" id="PRU00358"/>
    </source>
</evidence>
<sequence length="687" mass="74998">MKQILAIQRDPTLSDAEKAVKRQALMSGKWASPATGGEEQKEETKSEPENELAGTLQCSICHELCNRPVTAICQHNFCLKCFQDHINKSKKKCCPTCRTEFSAKFCANPRINTALAVAIRAFKIGAPVNSNKPFERIKDSDRPDEAFTTDRAVRAGRANAASGRIMVSIPNDHFGPIPASADPRGTGIKVGEWWKDRLDCRQWGAHFPHVAGIAGQSNAGAQSVVLSGGYEDDRDEGEWFLYTGSGGRDLSGNKRTNKVQSFDQTFENMNKALKLSCLKGLPVRVVRSFKEKRSAYAPSDDTPVRYDGVYRIVRCWRKPGTQGPLVCRYLFVRCDNEPAPWSSEDTGDRPSAGAQLPAEALEEMKLADRGQVFSMCDKPWWGWLADKEEWGWTKPPPESQHRPAGESSGPKTARKRLSEQEKALREFACGICKKTVVNPVSTPCGHNFCKSCLDERFAGVADEIAGGGSAVGVRSMRARKQLKPCPVCATDLMEFLRSAQVNRDMAEVVRKLQESVRQAKADAEAAAAADGEEAGGDKAEEEEQDESEADKPEEESTEAESAQAEEALNAAPLAGPDSTDSALVAHQMETSAQASPAKGPNRGDATSRCPPETKALIEEFSDFDAGLIEALLEQEDGDVAAVKYALRKMRAQVEAEAKKRQKQTQLTSGDKATAVNGQARAKRARNA</sequence>
<gene>
    <name evidence="12" type="ORF">QBZ16_004180</name>
</gene>
<feature type="region of interest" description="Disordered" evidence="9">
    <location>
        <begin position="654"/>
        <end position="687"/>
    </location>
</feature>
<feature type="domain" description="RING-type" evidence="10">
    <location>
        <begin position="58"/>
        <end position="98"/>
    </location>
</feature>
<dbReference type="InterPro" id="IPR001841">
    <property type="entry name" value="Znf_RING"/>
</dbReference>
<dbReference type="SUPFAM" id="SSF57850">
    <property type="entry name" value="RING/U-box"/>
    <property type="match status" value="2"/>
</dbReference>
<dbReference type="GO" id="GO:0005634">
    <property type="term" value="C:nucleus"/>
    <property type="evidence" value="ECO:0007669"/>
    <property type="project" value="UniProtKB-SubCell"/>
</dbReference>
<feature type="domain" description="RING-type" evidence="10">
    <location>
        <begin position="429"/>
        <end position="488"/>
    </location>
</feature>
<dbReference type="EMBL" id="JASFZW010000005">
    <property type="protein sequence ID" value="KAK2078311.1"/>
    <property type="molecule type" value="Genomic_DNA"/>
</dbReference>
<dbReference type="GO" id="GO:0061630">
    <property type="term" value="F:ubiquitin protein ligase activity"/>
    <property type="evidence" value="ECO:0007669"/>
    <property type="project" value="TreeGrafter"/>
</dbReference>
<dbReference type="InterPro" id="IPR036987">
    <property type="entry name" value="SRA-YDG_sf"/>
</dbReference>
<dbReference type="AlphaFoldDB" id="A0AAD9IIF6"/>
<keyword evidence="6 8" id="KW-0539">Nucleus</keyword>
<feature type="region of interest" description="Disordered" evidence="9">
    <location>
        <begin position="391"/>
        <end position="417"/>
    </location>
</feature>
<name>A0AAD9IIF6_PROWI</name>
<keyword evidence="4" id="KW-0862">Zinc</keyword>
<feature type="region of interest" description="Disordered" evidence="9">
    <location>
        <begin position="25"/>
        <end position="49"/>
    </location>
</feature>
<dbReference type="GO" id="GO:0044027">
    <property type="term" value="P:negative regulation of gene expression via chromosomal CpG island methylation"/>
    <property type="evidence" value="ECO:0007669"/>
    <property type="project" value="TreeGrafter"/>
</dbReference>
<dbReference type="Gene3D" id="2.30.280.10">
    <property type="entry name" value="SRA-YDG"/>
    <property type="match status" value="1"/>
</dbReference>
<keyword evidence="1" id="KW-0808">Transferase</keyword>
<comment type="caution">
    <text evidence="12">The sequence shown here is derived from an EMBL/GenBank/DDBJ whole genome shotgun (WGS) entry which is preliminary data.</text>
</comment>